<dbReference type="PRINTS" id="PR01100">
    <property type="entry name" value="SHIKIMTKNASE"/>
</dbReference>
<evidence type="ECO:0000256" key="2">
    <source>
        <dbReference type="ARBA" id="ARBA00006997"/>
    </source>
</evidence>
<dbReference type="GO" id="GO:0009507">
    <property type="term" value="C:chloroplast"/>
    <property type="evidence" value="ECO:0007669"/>
    <property type="project" value="UniProtKB-SubCell"/>
</dbReference>
<dbReference type="InterPro" id="IPR031322">
    <property type="entry name" value="Shikimate/glucono_kinase"/>
</dbReference>
<dbReference type="SUPFAM" id="SSF52540">
    <property type="entry name" value="P-loop containing nucleoside triphosphate hydrolases"/>
    <property type="match status" value="1"/>
</dbReference>
<comment type="similarity">
    <text evidence="2">Belongs to the shikimate kinase family.</text>
</comment>
<gene>
    <name evidence="3" type="ORF">OPV22_019976</name>
</gene>
<sequence length="289" mass="30774">MRAAASLAVSPLFPPPNRVLPSSAARIPSSTVAKPSVLLAPAAAIREPRSRSSTRAYGFSGANVSAAAQETSLAIKKKAAEILDDLKGTSIFLVGMNCTMKTDLGKILADALRYCYFDSDSLVEQAAGGVSAAKSLRKEDEKGFRDSETEVLKQLSSMGRLVVCAGDGSVQTSTNLAYLRYGVSIWVDVPLDYLANEMLTGEVSLPIPRNAPESDSFSEVLESLVQQYNELKQGFGTADTTVSLQKVASQLGCEDFTSVTPEDMGLEALKGIGRLMSVKKMMEAASKPF</sequence>
<evidence type="ECO:0000256" key="1">
    <source>
        <dbReference type="ARBA" id="ARBA00004229"/>
    </source>
</evidence>
<accession>A0AAV8QI92</accession>
<comment type="caution">
    <text evidence="3">The sequence shown here is derived from an EMBL/GenBank/DDBJ whole genome shotgun (WGS) entry which is preliminary data.</text>
</comment>
<evidence type="ECO:0000313" key="3">
    <source>
        <dbReference type="EMBL" id="KAJ8476249.1"/>
    </source>
</evidence>
<evidence type="ECO:0000313" key="4">
    <source>
        <dbReference type="Proteomes" id="UP001222027"/>
    </source>
</evidence>
<proteinExistence type="inferred from homology"/>
<keyword evidence="4" id="KW-1185">Reference proteome</keyword>
<organism evidence="3 4">
    <name type="scientific">Ensete ventricosum</name>
    <name type="common">Abyssinian banana</name>
    <name type="synonym">Musa ensete</name>
    <dbReference type="NCBI Taxonomy" id="4639"/>
    <lineage>
        <taxon>Eukaryota</taxon>
        <taxon>Viridiplantae</taxon>
        <taxon>Streptophyta</taxon>
        <taxon>Embryophyta</taxon>
        <taxon>Tracheophyta</taxon>
        <taxon>Spermatophyta</taxon>
        <taxon>Magnoliopsida</taxon>
        <taxon>Liliopsida</taxon>
        <taxon>Zingiberales</taxon>
        <taxon>Musaceae</taxon>
        <taxon>Ensete</taxon>
    </lineage>
</organism>
<comment type="subcellular location">
    <subcellularLocation>
        <location evidence="1">Plastid</location>
        <location evidence="1">Chloroplast</location>
    </subcellularLocation>
</comment>
<dbReference type="Pfam" id="PF01202">
    <property type="entry name" value="SKI"/>
    <property type="match status" value="1"/>
</dbReference>
<dbReference type="EMBL" id="JAQQAF010000006">
    <property type="protein sequence ID" value="KAJ8476249.1"/>
    <property type="molecule type" value="Genomic_DNA"/>
</dbReference>
<dbReference type="FunFam" id="3.40.50.300:FF:001033">
    <property type="entry name" value="Shikimate kinase 2, chloroplastic"/>
    <property type="match status" value="1"/>
</dbReference>
<dbReference type="GO" id="GO:0005829">
    <property type="term" value="C:cytosol"/>
    <property type="evidence" value="ECO:0007669"/>
    <property type="project" value="TreeGrafter"/>
</dbReference>
<protein>
    <recommendedName>
        <fullName evidence="5">Shikimate kinase</fullName>
    </recommendedName>
</protein>
<dbReference type="AlphaFoldDB" id="A0AAV8QI92"/>
<dbReference type="Gene3D" id="3.40.50.300">
    <property type="entry name" value="P-loop containing nucleotide triphosphate hydrolases"/>
    <property type="match status" value="1"/>
</dbReference>
<reference evidence="3 4" key="1">
    <citation type="submission" date="2022-12" db="EMBL/GenBank/DDBJ databases">
        <title>Chromosome-scale assembly of the Ensete ventricosum genome.</title>
        <authorList>
            <person name="Dussert Y."/>
            <person name="Stocks J."/>
            <person name="Wendawek A."/>
            <person name="Woldeyes F."/>
            <person name="Nichols R.A."/>
            <person name="Borrell J.S."/>
        </authorList>
    </citation>
    <scope>NUCLEOTIDE SEQUENCE [LARGE SCALE GENOMIC DNA]</scope>
    <source>
        <strain evidence="4">cv. Maze</strain>
        <tissue evidence="3">Seeds</tissue>
    </source>
</reference>
<dbReference type="Proteomes" id="UP001222027">
    <property type="component" value="Unassembled WGS sequence"/>
</dbReference>
<dbReference type="InterPro" id="IPR027417">
    <property type="entry name" value="P-loop_NTPase"/>
</dbReference>
<dbReference type="HAMAP" id="MF_00109">
    <property type="entry name" value="Shikimate_kinase"/>
    <property type="match status" value="1"/>
</dbReference>
<name>A0AAV8QI92_ENSVE</name>
<dbReference type="PANTHER" id="PTHR21087">
    <property type="entry name" value="SHIKIMATE KINASE"/>
    <property type="match status" value="1"/>
</dbReference>
<evidence type="ECO:0008006" key="5">
    <source>
        <dbReference type="Google" id="ProtNLM"/>
    </source>
</evidence>
<dbReference type="InterPro" id="IPR000623">
    <property type="entry name" value="Shikimate_kinase/TSH1"/>
</dbReference>
<dbReference type="PANTHER" id="PTHR21087:SF4">
    <property type="entry name" value="INACTIVE SHIKIMATE KINASE LIKE 1, CHLOROPLASTIC-RELATED"/>
    <property type="match status" value="1"/>
</dbReference>